<dbReference type="PANTHER" id="PTHR43301:SF3">
    <property type="entry name" value="ARABINAN ENDO-1,5-ALPHA-L-ARABINOSIDASE A-RELATED"/>
    <property type="match status" value="1"/>
</dbReference>
<dbReference type="EMBL" id="BSUN01000001">
    <property type="protein sequence ID" value="GMA34353.1"/>
    <property type="molecule type" value="Genomic_DNA"/>
</dbReference>
<feature type="region of interest" description="Disordered" evidence="6">
    <location>
        <begin position="355"/>
        <end position="449"/>
    </location>
</feature>
<dbReference type="InterPro" id="IPR023296">
    <property type="entry name" value="Glyco_hydro_beta-prop_sf"/>
</dbReference>
<dbReference type="Pfam" id="PF04616">
    <property type="entry name" value="Glyco_hydro_43"/>
    <property type="match status" value="1"/>
</dbReference>
<comment type="pathway">
    <text evidence="1">Glycan metabolism; L-arabinan degradation.</text>
</comment>
<evidence type="ECO:0000256" key="2">
    <source>
        <dbReference type="ARBA" id="ARBA00009865"/>
    </source>
</evidence>
<evidence type="ECO:0000313" key="8">
    <source>
        <dbReference type="EMBL" id="GMA34353.1"/>
    </source>
</evidence>
<dbReference type="Proteomes" id="UP001157125">
    <property type="component" value="Unassembled WGS sequence"/>
</dbReference>
<feature type="compositionally biased region" description="Basic residues" evidence="6">
    <location>
        <begin position="355"/>
        <end position="367"/>
    </location>
</feature>
<evidence type="ECO:0000256" key="6">
    <source>
        <dbReference type="SAM" id="MobiDB-lite"/>
    </source>
</evidence>
<gene>
    <name evidence="8" type="ORF">GCM10025876_05570</name>
</gene>
<name>A0ABQ6IC90_9MICO</name>
<feature type="compositionally biased region" description="Basic residues" evidence="6">
    <location>
        <begin position="374"/>
        <end position="388"/>
    </location>
</feature>
<dbReference type="PANTHER" id="PTHR43301">
    <property type="entry name" value="ARABINAN ENDO-1,5-ALPHA-L-ARABINOSIDASE"/>
    <property type="match status" value="1"/>
</dbReference>
<dbReference type="Gene3D" id="2.115.10.20">
    <property type="entry name" value="Glycosyl hydrolase domain, family 43"/>
    <property type="match status" value="1"/>
</dbReference>
<accession>A0ABQ6IC90</accession>
<comment type="caution">
    <text evidence="8">The sequence shown here is derived from an EMBL/GenBank/DDBJ whole genome shotgun (WGS) entry which is preliminary data.</text>
</comment>
<keyword evidence="4 5" id="KW-0326">Glycosidase</keyword>
<dbReference type="InterPro" id="IPR032291">
    <property type="entry name" value="Abn2_C"/>
</dbReference>
<organism evidence="8 9">
    <name type="scientific">Demequina litorisediminis</name>
    <dbReference type="NCBI Taxonomy" id="1849022"/>
    <lineage>
        <taxon>Bacteria</taxon>
        <taxon>Bacillati</taxon>
        <taxon>Actinomycetota</taxon>
        <taxon>Actinomycetes</taxon>
        <taxon>Micrococcales</taxon>
        <taxon>Demequinaceae</taxon>
        <taxon>Demequina</taxon>
    </lineage>
</organism>
<evidence type="ECO:0000256" key="4">
    <source>
        <dbReference type="ARBA" id="ARBA00023295"/>
    </source>
</evidence>
<feature type="compositionally biased region" description="Basic residues" evidence="6">
    <location>
        <begin position="417"/>
        <end position="433"/>
    </location>
</feature>
<proteinExistence type="inferred from homology"/>
<keyword evidence="9" id="KW-1185">Reference proteome</keyword>
<feature type="region of interest" description="Disordered" evidence="6">
    <location>
        <begin position="1"/>
        <end position="21"/>
    </location>
</feature>
<dbReference type="InterPro" id="IPR050727">
    <property type="entry name" value="GH43_arabinanases"/>
</dbReference>
<dbReference type="InterPro" id="IPR006710">
    <property type="entry name" value="Glyco_hydro_43"/>
</dbReference>
<evidence type="ECO:0000256" key="1">
    <source>
        <dbReference type="ARBA" id="ARBA00004834"/>
    </source>
</evidence>
<evidence type="ECO:0000256" key="5">
    <source>
        <dbReference type="RuleBase" id="RU361187"/>
    </source>
</evidence>
<feature type="domain" description="Extracellular endo-alpha-(1-&gt;5)-L-arabinanase C-terminal" evidence="7">
    <location>
        <begin position="258"/>
        <end position="318"/>
    </location>
</feature>
<feature type="compositionally biased region" description="Basic and acidic residues" evidence="6">
    <location>
        <begin position="434"/>
        <end position="449"/>
    </location>
</feature>
<evidence type="ECO:0000313" key="9">
    <source>
        <dbReference type="Proteomes" id="UP001157125"/>
    </source>
</evidence>
<dbReference type="Pfam" id="PF16369">
    <property type="entry name" value="GH43_C"/>
    <property type="match status" value="1"/>
</dbReference>
<reference evidence="9" key="1">
    <citation type="journal article" date="2019" name="Int. J. Syst. Evol. Microbiol.">
        <title>The Global Catalogue of Microorganisms (GCM) 10K type strain sequencing project: providing services to taxonomists for standard genome sequencing and annotation.</title>
        <authorList>
            <consortium name="The Broad Institute Genomics Platform"/>
            <consortium name="The Broad Institute Genome Sequencing Center for Infectious Disease"/>
            <person name="Wu L."/>
            <person name="Ma J."/>
        </authorList>
    </citation>
    <scope>NUCLEOTIDE SEQUENCE [LARGE SCALE GENOMIC DNA]</scope>
    <source>
        <strain evidence="9">NBRC 112299</strain>
    </source>
</reference>
<dbReference type="SUPFAM" id="SSF75005">
    <property type="entry name" value="Arabinanase/levansucrase/invertase"/>
    <property type="match status" value="1"/>
</dbReference>
<sequence length="449" mass="49637">MYYNACKGDSPRSALGIATSDEVDGPYENQGILLKSGMWDQESENPGEIYDATVHPNAVDPDAFYDAEGNMWMVYGSYSGGIFILELDPETGVPLPGQGYGKHLVGGNHSRIEAPTIRYDEETGYYYLFLSFGGLDASGGYDVRVARSTSPDGPYLDAEGNDMSTVKGAEGTIFDDATIQEYGVKVMGGYEFPRLLGDPGEGTGTGYVSAGHTSWYDDPDSGQSFMVFHTRFPGTGEMHEVRVHRMEMNADGWPVVMPTRYGGEGNLRAKLTEMIGDWQLVDLGHDITAEPALPSDVRFTALGRITGDLTGTWRLRGTDKVEPAHRRSDLLGNHLARLGRDHQRMGAVAVRGVRRRCHHVGSRRRRPRTQEGRRRGRRRTHARQHLGGRGRPQPARRGNFGNGHRLGVERRVSGLVRGRRHAPGGRRAGRHRDTHGDGGQRQAQRDRLV</sequence>
<protein>
    <recommendedName>
        <fullName evidence="7">Extracellular endo-alpha-(1-&gt;5)-L-arabinanase C-terminal domain-containing protein</fullName>
    </recommendedName>
</protein>
<evidence type="ECO:0000256" key="3">
    <source>
        <dbReference type="ARBA" id="ARBA00022801"/>
    </source>
</evidence>
<evidence type="ECO:0000259" key="7">
    <source>
        <dbReference type="Pfam" id="PF16369"/>
    </source>
</evidence>
<keyword evidence="3 5" id="KW-0378">Hydrolase</keyword>
<dbReference type="Gene3D" id="2.40.128.10">
    <property type="match status" value="1"/>
</dbReference>
<comment type="similarity">
    <text evidence="2 5">Belongs to the glycosyl hydrolase 43 family.</text>
</comment>